<dbReference type="EMBL" id="CAJZBQ010000033">
    <property type="protein sequence ID" value="CAG9323017.1"/>
    <property type="molecule type" value="Genomic_DNA"/>
</dbReference>
<keyword evidence="4" id="KW-1185">Reference proteome</keyword>
<feature type="region of interest" description="Disordered" evidence="1">
    <location>
        <begin position="1"/>
        <end position="25"/>
    </location>
</feature>
<proteinExistence type="predicted"/>
<dbReference type="InterPro" id="IPR009730">
    <property type="entry name" value="MFAP1_C"/>
</dbReference>
<dbReference type="Proteomes" id="UP001162131">
    <property type="component" value="Unassembled WGS sequence"/>
</dbReference>
<evidence type="ECO:0000313" key="3">
    <source>
        <dbReference type="EMBL" id="CAG9323017.1"/>
    </source>
</evidence>
<dbReference type="Pfam" id="PF06991">
    <property type="entry name" value="MFAP1"/>
    <property type="match status" value="1"/>
</dbReference>
<dbReference type="AlphaFoldDB" id="A0AAU9J7S7"/>
<gene>
    <name evidence="3" type="ORF">BSTOLATCC_MIC32922</name>
</gene>
<feature type="domain" description="Micro-fibrillar-associated protein 1 C-terminal" evidence="2">
    <location>
        <begin position="121"/>
        <end position="331"/>
    </location>
</feature>
<evidence type="ECO:0000259" key="2">
    <source>
        <dbReference type="Pfam" id="PF06991"/>
    </source>
</evidence>
<dbReference type="InterPro" id="IPR033194">
    <property type="entry name" value="MFAP1"/>
</dbReference>
<protein>
    <recommendedName>
        <fullName evidence="2">Micro-fibrillar-associated protein 1 C-terminal domain-containing protein</fullName>
    </recommendedName>
</protein>
<name>A0AAU9J7S7_9CILI</name>
<evidence type="ECO:0000313" key="4">
    <source>
        <dbReference type="Proteomes" id="UP001162131"/>
    </source>
</evidence>
<reference evidence="3" key="1">
    <citation type="submission" date="2021-09" db="EMBL/GenBank/DDBJ databases">
        <authorList>
            <consortium name="AG Swart"/>
            <person name="Singh M."/>
            <person name="Singh A."/>
            <person name="Seah K."/>
            <person name="Emmerich C."/>
        </authorList>
    </citation>
    <scope>NUCLEOTIDE SEQUENCE</scope>
    <source>
        <strain evidence="3">ATCC30299</strain>
    </source>
</reference>
<dbReference type="PANTHER" id="PTHR15327">
    <property type="entry name" value="MICROFIBRIL-ASSOCIATED PROTEIN"/>
    <property type="match status" value="1"/>
</dbReference>
<accession>A0AAU9J7S7</accession>
<comment type="caution">
    <text evidence="3">The sequence shown here is derived from an EMBL/GenBank/DDBJ whole genome shotgun (WGS) entry which is preliminary data.</text>
</comment>
<evidence type="ECO:0000256" key="1">
    <source>
        <dbReference type="SAM" id="MobiDB-lite"/>
    </source>
</evidence>
<feature type="region of interest" description="Disordered" evidence="1">
    <location>
        <begin position="65"/>
        <end position="88"/>
    </location>
</feature>
<sequence>MSSAKDPFSILNNDPDRGKVIPQYNPTKIERYRPGKAPTWGEESEDKDTLKVNAIVKQTISIDTIESLPKSDLKPQPSIPQKSSRRQELKMKALQKHKNTKVLEEFQDPLPIEEEYEENLEEIEAPRLQPTFVPKDKRITIQEKEQMEMDEQEILEKLKQLREERKSHTKYLVAEALLREEMGEASKDEELSDEDEDDPNEFAMWKIREIKRIMKAKDERETREKELKEIERRRGLSDWERMEEDKALGTDETAKPEKMKIGFMQKYYNKGVFYQERDEHGKLHPIFMRDYNTPVEGDFDKSALPKILQKRRGDFGKKGQSKYTHLTNEDTNVFDPQLMPQEELFLKQQMKGAGFKSMNRFDVSRKS</sequence>
<organism evidence="3 4">
    <name type="scientific">Blepharisma stoltei</name>
    <dbReference type="NCBI Taxonomy" id="1481888"/>
    <lineage>
        <taxon>Eukaryota</taxon>
        <taxon>Sar</taxon>
        <taxon>Alveolata</taxon>
        <taxon>Ciliophora</taxon>
        <taxon>Postciliodesmatophora</taxon>
        <taxon>Heterotrichea</taxon>
        <taxon>Heterotrichida</taxon>
        <taxon>Blepharismidae</taxon>
        <taxon>Blepharisma</taxon>
    </lineage>
</organism>